<feature type="compositionally biased region" description="Polar residues" evidence="1">
    <location>
        <begin position="151"/>
        <end position="161"/>
    </location>
</feature>
<feature type="compositionally biased region" description="Low complexity" evidence="1">
    <location>
        <begin position="120"/>
        <end position="150"/>
    </location>
</feature>
<comment type="caution">
    <text evidence="2">The sequence shown here is derived from an EMBL/GenBank/DDBJ whole genome shotgun (WGS) entry which is preliminary data.</text>
</comment>
<dbReference type="OrthoDB" id="10035396at2759"/>
<evidence type="ECO:0000313" key="3">
    <source>
        <dbReference type="EMBL" id="CAF4129259.1"/>
    </source>
</evidence>
<dbReference type="EMBL" id="CAJOBP010000137">
    <property type="protein sequence ID" value="CAF4129259.1"/>
    <property type="molecule type" value="Genomic_DNA"/>
</dbReference>
<feature type="region of interest" description="Disordered" evidence="1">
    <location>
        <begin position="108"/>
        <end position="161"/>
    </location>
</feature>
<dbReference type="EMBL" id="CAJNXB010005965">
    <property type="protein sequence ID" value="CAF3459907.1"/>
    <property type="molecule type" value="Genomic_DNA"/>
</dbReference>
<reference evidence="2" key="1">
    <citation type="submission" date="2021-02" db="EMBL/GenBank/DDBJ databases">
        <authorList>
            <person name="Nowell W R."/>
        </authorList>
    </citation>
    <scope>NUCLEOTIDE SEQUENCE</scope>
</reference>
<accession>A0A818EJ46</accession>
<evidence type="ECO:0000313" key="4">
    <source>
        <dbReference type="Proteomes" id="UP000663825"/>
    </source>
</evidence>
<keyword evidence="5" id="KW-1185">Reference proteome</keyword>
<sequence length="494" mass="56895">MYNPQYPQLSYLNETIQHPPANITTTNEKYQANKATVQTNSQNYPSQRVSAHHFQSLHSHTSPPNQNSTLNYNNSTNQQHLHTYPYIIPLFPQQRIPTRDVHRKAKTDHVHFTPPSRTLSASTPSTAIDDSTSSTTTSSIITNNRSCTNTQTPYRTNNSYEPNEISTQARRYAETHYPFSPFIIKFKQDVDEKLIINNKDINLLLEDIKVMYPEVVNLFRLSNKNKRPATIVRLHIIRIKVIDDLLSKKHIYINNIRYPISEYLVPVKVLVCTKCFQIGHIRSTCRSSMEFCRICGTAINDLKEHKDKCNNKPKCIKCAGEHDSNDHRCPNIKTFRVILTKSLLNSAGSNNHNRNNSTNYWFNDQDFTVLNGNRLDIHQTSESRIVDDNRIGDLFNKLNKLEVNSDKIVELNNKYLDQIARAQQMLAKHHHELQLLQHDVMFQREFVSQFISPLGQVLISIIPVLVNQDIIKDKTILCTSVTALINKLTNDLPL</sequence>
<feature type="compositionally biased region" description="Polar residues" evidence="1">
    <location>
        <begin position="56"/>
        <end position="71"/>
    </location>
</feature>
<gene>
    <name evidence="2" type="ORF">TIS948_LOCUS32565</name>
    <name evidence="3" type="ORF">UJA718_LOCUS2117</name>
</gene>
<organism evidence="2 4">
    <name type="scientific">Rotaria socialis</name>
    <dbReference type="NCBI Taxonomy" id="392032"/>
    <lineage>
        <taxon>Eukaryota</taxon>
        <taxon>Metazoa</taxon>
        <taxon>Spiralia</taxon>
        <taxon>Gnathifera</taxon>
        <taxon>Rotifera</taxon>
        <taxon>Eurotatoria</taxon>
        <taxon>Bdelloidea</taxon>
        <taxon>Philodinida</taxon>
        <taxon>Philodinidae</taxon>
        <taxon>Rotaria</taxon>
    </lineage>
</organism>
<proteinExistence type="predicted"/>
<protein>
    <submittedName>
        <fullName evidence="2">Uncharacterized protein</fullName>
    </submittedName>
</protein>
<evidence type="ECO:0000313" key="5">
    <source>
        <dbReference type="Proteomes" id="UP000663873"/>
    </source>
</evidence>
<feature type="region of interest" description="Disordered" evidence="1">
    <location>
        <begin position="49"/>
        <end position="71"/>
    </location>
</feature>
<name>A0A818EJ46_9BILA</name>
<dbReference type="AlphaFoldDB" id="A0A818EJ46"/>
<dbReference type="Proteomes" id="UP000663873">
    <property type="component" value="Unassembled WGS sequence"/>
</dbReference>
<evidence type="ECO:0000256" key="1">
    <source>
        <dbReference type="SAM" id="MobiDB-lite"/>
    </source>
</evidence>
<dbReference type="Proteomes" id="UP000663825">
    <property type="component" value="Unassembled WGS sequence"/>
</dbReference>
<evidence type="ECO:0000313" key="2">
    <source>
        <dbReference type="EMBL" id="CAF3459907.1"/>
    </source>
</evidence>